<evidence type="ECO:0000259" key="2">
    <source>
        <dbReference type="Pfam" id="PF13577"/>
    </source>
</evidence>
<gene>
    <name evidence="3" type="ORF">E5222_00425</name>
</gene>
<name>A0A4V4U8P9_9SPHN</name>
<evidence type="ECO:0000256" key="1">
    <source>
        <dbReference type="SAM" id="SignalP"/>
    </source>
</evidence>
<feature type="domain" description="SnoaL-like" evidence="2">
    <location>
        <begin position="36"/>
        <end position="163"/>
    </location>
</feature>
<sequence length="236" mass="26557">MMIRLAITAALALGLSTPAIAQSAEERLASFRDRVERLEDQHDIEVLQATYGYYFDKGMWPEVADLFARNGRFEYGARGVYIGRDRIERALLLFGPERLAPGHLNNHMQLQAVIRVAEDGQTATARWQGMIMLSEPGANGIWGVGLYENEYVKEGGTWKIADLHFYVTGMTDYDAGWMRSAIPMEGMSAIFPPDEPPSERYRAFPSNYIPPFSFPHPVTGEPIEVVQPRDDLSGRE</sequence>
<dbReference type="InterPro" id="IPR037401">
    <property type="entry name" value="SnoaL-like"/>
</dbReference>
<comment type="caution">
    <text evidence="3">The sequence shown here is derived from an EMBL/GenBank/DDBJ whole genome shotgun (WGS) entry which is preliminary data.</text>
</comment>
<keyword evidence="1" id="KW-0732">Signal</keyword>
<keyword evidence="4" id="KW-1185">Reference proteome</keyword>
<protein>
    <submittedName>
        <fullName evidence="3">Nuclear transport factor 2 family protein</fullName>
    </submittedName>
</protein>
<dbReference type="EMBL" id="SSHH01000001">
    <property type="protein sequence ID" value="TIX50987.1"/>
    <property type="molecule type" value="Genomic_DNA"/>
</dbReference>
<dbReference type="Gene3D" id="3.10.450.50">
    <property type="match status" value="1"/>
</dbReference>
<evidence type="ECO:0000313" key="4">
    <source>
        <dbReference type="Proteomes" id="UP000309389"/>
    </source>
</evidence>
<reference evidence="3 4" key="1">
    <citation type="submission" date="2019-04" db="EMBL/GenBank/DDBJ databases">
        <title>Altererythrobacter aquimixticola sp. nov., isolated from sediment of junction between the ocean and a freshwater spring.</title>
        <authorList>
            <person name="Yoon J.-H."/>
        </authorList>
    </citation>
    <scope>NUCLEOTIDE SEQUENCE [LARGE SCALE GENOMIC DNA]</scope>
    <source>
        <strain evidence="3 4">SSKS-13</strain>
    </source>
</reference>
<evidence type="ECO:0000313" key="3">
    <source>
        <dbReference type="EMBL" id="TIX50987.1"/>
    </source>
</evidence>
<dbReference type="Pfam" id="PF13577">
    <property type="entry name" value="SnoaL_4"/>
    <property type="match status" value="1"/>
</dbReference>
<dbReference type="OrthoDB" id="7541204at2"/>
<feature type="chain" id="PRO_5020695656" evidence="1">
    <location>
        <begin position="22"/>
        <end position="236"/>
    </location>
</feature>
<organism evidence="3 4">
    <name type="scientific">Alteraurantiacibacter aquimixticola</name>
    <dbReference type="NCBI Taxonomy" id="2489173"/>
    <lineage>
        <taxon>Bacteria</taxon>
        <taxon>Pseudomonadati</taxon>
        <taxon>Pseudomonadota</taxon>
        <taxon>Alphaproteobacteria</taxon>
        <taxon>Sphingomonadales</taxon>
        <taxon>Erythrobacteraceae</taxon>
        <taxon>Alteraurantiacibacter</taxon>
    </lineage>
</organism>
<dbReference type="AlphaFoldDB" id="A0A4V4U8P9"/>
<proteinExistence type="predicted"/>
<dbReference type="Proteomes" id="UP000309389">
    <property type="component" value="Unassembled WGS sequence"/>
</dbReference>
<dbReference type="InterPro" id="IPR032710">
    <property type="entry name" value="NTF2-like_dom_sf"/>
</dbReference>
<accession>A0A4V4U8P9</accession>
<dbReference type="SUPFAM" id="SSF54427">
    <property type="entry name" value="NTF2-like"/>
    <property type="match status" value="1"/>
</dbReference>
<feature type="signal peptide" evidence="1">
    <location>
        <begin position="1"/>
        <end position="21"/>
    </location>
</feature>